<feature type="transmembrane region" description="Helical" evidence="5">
    <location>
        <begin position="110"/>
        <end position="132"/>
    </location>
</feature>
<dbReference type="RefSeq" id="WP_350890634.1">
    <property type="nucleotide sequence ID" value="NZ_JBEOTR010000010.1"/>
</dbReference>
<keyword evidence="8" id="KW-1185">Reference proteome</keyword>
<comment type="subcellular location">
    <subcellularLocation>
        <location evidence="1">Membrane</location>
        <topology evidence="1">Multi-pass membrane protein</topology>
    </subcellularLocation>
</comment>
<reference evidence="7 8" key="1">
    <citation type="submission" date="2024-10" db="EMBL/GenBank/DDBJ databases">
        <title>The Natural Products Discovery Center: Release of the First 8490 Sequenced Strains for Exploring Actinobacteria Biosynthetic Diversity.</title>
        <authorList>
            <person name="Kalkreuter E."/>
            <person name="Kautsar S.A."/>
            <person name="Yang D."/>
            <person name="Bader C.D."/>
            <person name="Teijaro C.N."/>
            <person name="Fluegel L."/>
            <person name="Davis C.M."/>
            <person name="Simpson J.R."/>
            <person name="Lauterbach L."/>
            <person name="Steele A.D."/>
            <person name="Gui C."/>
            <person name="Meng S."/>
            <person name="Li G."/>
            <person name="Viehrig K."/>
            <person name="Ye F."/>
            <person name="Su P."/>
            <person name="Kiefer A.F."/>
            <person name="Nichols A."/>
            <person name="Cepeda A.J."/>
            <person name="Yan W."/>
            <person name="Fan B."/>
            <person name="Jiang Y."/>
            <person name="Adhikari A."/>
            <person name="Zheng C.-J."/>
            <person name="Schuster L."/>
            <person name="Cowan T.M."/>
            <person name="Smanski M.J."/>
            <person name="Chevrette M.G."/>
            <person name="De Carvalho L.P.S."/>
            <person name="Shen B."/>
        </authorList>
    </citation>
    <scope>NUCLEOTIDE SEQUENCE [LARGE SCALE GENOMIC DNA]</scope>
    <source>
        <strain evidence="7 8">NPDC093086</strain>
    </source>
</reference>
<comment type="caution">
    <text evidence="7">The sequence shown here is derived from an EMBL/GenBank/DDBJ whole genome shotgun (WGS) entry which is preliminary data.</text>
</comment>
<evidence type="ECO:0000313" key="8">
    <source>
        <dbReference type="Proteomes" id="UP001617907"/>
    </source>
</evidence>
<evidence type="ECO:0000256" key="3">
    <source>
        <dbReference type="ARBA" id="ARBA00022989"/>
    </source>
</evidence>
<feature type="transmembrane region" description="Helical" evidence="5">
    <location>
        <begin position="169"/>
        <end position="189"/>
    </location>
</feature>
<feature type="transmembrane region" description="Helical" evidence="5">
    <location>
        <begin position="215"/>
        <end position="234"/>
    </location>
</feature>
<evidence type="ECO:0000256" key="5">
    <source>
        <dbReference type="SAM" id="Phobius"/>
    </source>
</evidence>
<keyword evidence="3 5" id="KW-1133">Transmembrane helix</keyword>
<gene>
    <name evidence="7" type="ORF">ACIQFM_10605</name>
</gene>
<feature type="transmembrane region" description="Helical" evidence="5">
    <location>
        <begin position="348"/>
        <end position="369"/>
    </location>
</feature>
<accession>A0ABW8H7F2</accession>
<evidence type="ECO:0000256" key="2">
    <source>
        <dbReference type="ARBA" id="ARBA00022692"/>
    </source>
</evidence>
<evidence type="ECO:0000256" key="1">
    <source>
        <dbReference type="ARBA" id="ARBA00004141"/>
    </source>
</evidence>
<keyword evidence="4 5" id="KW-0472">Membrane</keyword>
<dbReference type="InterPro" id="IPR049453">
    <property type="entry name" value="Memb_transporter_dom"/>
</dbReference>
<feature type="domain" description="Integral membrane bound transporter" evidence="6">
    <location>
        <begin position="230"/>
        <end position="361"/>
    </location>
</feature>
<dbReference type="EMBL" id="JBIVPC010000005">
    <property type="protein sequence ID" value="MFJ6036701.1"/>
    <property type="molecule type" value="Genomic_DNA"/>
</dbReference>
<name>A0ABW8H7F2_9ACTN</name>
<proteinExistence type="predicted"/>
<keyword evidence="2 5" id="KW-0812">Transmembrane</keyword>
<feature type="transmembrane region" description="Helical" evidence="5">
    <location>
        <begin position="315"/>
        <end position="333"/>
    </location>
</feature>
<sequence length="380" mass="40092">MSVATESTGAGEPARGGKVMTWLSKLFEVHPAGLNWPRAVAFLDAALVPMFVFWAIGHEEYLLSALFGLLFAALADPGGGYGHRALHVSVFALTGAGVTALAFGVGSGSWGLLTCVSFAVTLAAGLMAAFGARRFVNALLLNVWFVVAVGFESGIHQEGRITSHVWAQVLSWTGGALLWITVAFLWWLVRGRTDRDQPFSELPGDTSRKGLTRPLVLFALIRALVIGGTVALAFGLDLSYGYWIPIAAIVALKPSLEQAALAGAQRLVGASIGAVVAALLLWVPAGEHELRLFAVHRGLEVVALVLLMHGAGIRFWNYTLYTAAIAAGVLVLIDLPQPSDDAAEGYRVLWTLCGAGTSLIVMLLAGLLARRTAGTPSPSV</sequence>
<evidence type="ECO:0000259" key="6">
    <source>
        <dbReference type="Pfam" id="PF13515"/>
    </source>
</evidence>
<protein>
    <submittedName>
        <fullName evidence="7">FUSC family protein</fullName>
    </submittedName>
</protein>
<dbReference type="Proteomes" id="UP001617907">
    <property type="component" value="Unassembled WGS sequence"/>
</dbReference>
<feature type="transmembrane region" description="Helical" evidence="5">
    <location>
        <begin position="268"/>
        <end position="285"/>
    </location>
</feature>
<evidence type="ECO:0000256" key="4">
    <source>
        <dbReference type="ARBA" id="ARBA00023136"/>
    </source>
</evidence>
<feature type="transmembrane region" description="Helical" evidence="5">
    <location>
        <begin position="85"/>
        <end position="104"/>
    </location>
</feature>
<organism evidence="7 8">
    <name type="scientific">Streptomyces ardesiacus</name>
    <dbReference type="NCBI Taxonomy" id="285564"/>
    <lineage>
        <taxon>Bacteria</taxon>
        <taxon>Bacillati</taxon>
        <taxon>Actinomycetota</taxon>
        <taxon>Actinomycetes</taxon>
        <taxon>Kitasatosporales</taxon>
        <taxon>Streptomycetaceae</taxon>
        <taxon>Streptomyces</taxon>
    </lineage>
</organism>
<evidence type="ECO:0000313" key="7">
    <source>
        <dbReference type="EMBL" id="MFJ6036701.1"/>
    </source>
</evidence>
<feature type="transmembrane region" description="Helical" evidence="5">
    <location>
        <begin position="62"/>
        <end position="78"/>
    </location>
</feature>
<feature type="transmembrane region" description="Helical" evidence="5">
    <location>
        <begin position="139"/>
        <end position="157"/>
    </location>
</feature>
<dbReference type="Pfam" id="PF13515">
    <property type="entry name" value="FUSC_2"/>
    <property type="match status" value="1"/>
</dbReference>